<reference evidence="1 2" key="1">
    <citation type="submission" date="2016-11" db="EMBL/GenBank/DDBJ databases">
        <authorList>
            <person name="Jaros S."/>
            <person name="Januszkiewicz K."/>
            <person name="Wedrychowicz H."/>
        </authorList>
    </citation>
    <scope>NUCLEOTIDE SEQUENCE [LARGE SCALE GENOMIC DNA]</scope>
    <source>
        <strain evidence="1 2">DSM 27063</strain>
    </source>
</reference>
<evidence type="ECO:0000313" key="2">
    <source>
        <dbReference type="Proteomes" id="UP000184050"/>
    </source>
</evidence>
<keyword evidence="2" id="KW-1185">Reference proteome</keyword>
<evidence type="ECO:0000313" key="1">
    <source>
        <dbReference type="EMBL" id="SHJ52718.1"/>
    </source>
</evidence>
<organism evidence="1 2">
    <name type="scientific">Tangfeifania diversioriginum</name>
    <dbReference type="NCBI Taxonomy" id="1168035"/>
    <lineage>
        <taxon>Bacteria</taxon>
        <taxon>Pseudomonadati</taxon>
        <taxon>Bacteroidota</taxon>
        <taxon>Bacteroidia</taxon>
        <taxon>Marinilabiliales</taxon>
        <taxon>Prolixibacteraceae</taxon>
        <taxon>Tangfeifania</taxon>
    </lineage>
</organism>
<gene>
    <name evidence="1" type="ORF">SAMN05444280_1221</name>
</gene>
<dbReference type="EMBL" id="FQZE01000022">
    <property type="protein sequence ID" value="SHJ52718.1"/>
    <property type="molecule type" value="Genomic_DNA"/>
</dbReference>
<proteinExistence type="predicted"/>
<dbReference type="Proteomes" id="UP000184050">
    <property type="component" value="Unassembled WGS sequence"/>
</dbReference>
<protein>
    <submittedName>
        <fullName evidence="1">Uncharacterized protein</fullName>
    </submittedName>
</protein>
<name>A0A1M6K195_9BACT</name>
<sequence>MLYKSKIHADSFSKIINDEKKQSISYTFLTMPKNVLAILEKIK</sequence>
<dbReference type="AlphaFoldDB" id="A0A1M6K195"/>
<dbReference type="STRING" id="1168035.SAMN05444280_1221"/>
<accession>A0A1M6K195</accession>